<dbReference type="Proteomes" id="UP001597400">
    <property type="component" value="Unassembled WGS sequence"/>
</dbReference>
<organism evidence="3 4">
    <name type="scientific">Sphingomonas arantia</name>
    <dbReference type="NCBI Taxonomy" id="1460676"/>
    <lineage>
        <taxon>Bacteria</taxon>
        <taxon>Pseudomonadati</taxon>
        <taxon>Pseudomonadota</taxon>
        <taxon>Alphaproteobacteria</taxon>
        <taxon>Sphingomonadales</taxon>
        <taxon>Sphingomonadaceae</taxon>
        <taxon>Sphingomonas</taxon>
    </lineage>
</organism>
<comment type="caution">
    <text evidence="3">The sequence shown here is derived from an EMBL/GenBank/DDBJ whole genome shotgun (WGS) entry which is preliminary data.</text>
</comment>
<accession>A0ABW4U2A3</accession>
<name>A0ABW4U2A3_9SPHN</name>
<evidence type="ECO:0000313" key="4">
    <source>
        <dbReference type="Proteomes" id="UP001597400"/>
    </source>
</evidence>
<protein>
    <submittedName>
        <fullName evidence="3">Alkaline phosphatase</fullName>
    </submittedName>
</protein>
<comment type="similarity">
    <text evidence="2">Belongs to the alkaline phosphatase family.</text>
</comment>
<keyword evidence="1" id="KW-0597">Phosphoprotein</keyword>
<dbReference type="InterPro" id="IPR017850">
    <property type="entry name" value="Alkaline_phosphatase_core_sf"/>
</dbReference>
<dbReference type="Gene3D" id="3.40.720.10">
    <property type="entry name" value="Alkaline Phosphatase, subunit A"/>
    <property type="match status" value="1"/>
</dbReference>
<dbReference type="RefSeq" id="WP_380931263.1">
    <property type="nucleotide sequence ID" value="NZ_JBHUGS010000005.1"/>
</dbReference>
<dbReference type="PRINTS" id="PR00113">
    <property type="entry name" value="ALKPHPHTASE"/>
</dbReference>
<evidence type="ECO:0000313" key="3">
    <source>
        <dbReference type="EMBL" id="MFD1952209.1"/>
    </source>
</evidence>
<dbReference type="PANTHER" id="PTHR11596">
    <property type="entry name" value="ALKALINE PHOSPHATASE"/>
    <property type="match status" value="1"/>
</dbReference>
<dbReference type="SMART" id="SM00098">
    <property type="entry name" value="alkPPc"/>
    <property type="match status" value="1"/>
</dbReference>
<evidence type="ECO:0000256" key="1">
    <source>
        <dbReference type="ARBA" id="ARBA00022553"/>
    </source>
</evidence>
<dbReference type="Pfam" id="PF00245">
    <property type="entry name" value="Alk_phosphatase"/>
    <property type="match status" value="2"/>
</dbReference>
<keyword evidence="4" id="KW-1185">Reference proteome</keyword>
<dbReference type="PANTHER" id="PTHR11596:SF5">
    <property type="entry name" value="ALKALINE PHOSPHATASE"/>
    <property type="match status" value="1"/>
</dbReference>
<dbReference type="EMBL" id="JBHUGS010000005">
    <property type="protein sequence ID" value="MFD1952209.1"/>
    <property type="molecule type" value="Genomic_DNA"/>
</dbReference>
<gene>
    <name evidence="3" type="ORF">ACFSGX_15650</name>
</gene>
<dbReference type="CDD" id="cd16012">
    <property type="entry name" value="ALP"/>
    <property type="match status" value="1"/>
</dbReference>
<proteinExistence type="inferred from homology"/>
<evidence type="ECO:0000256" key="2">
    <source>
        <dbReference type="RuleBase" id="RU003946"/>
    </source>
</evidence>
<sequence>MTYSCRTPFVPQALGHIDDRVTGNDQVGTITTNRLHGRGKLRRLRTGLSLACLLAAALPTIAPAQVRPAAPAKARNVILFLGDAGGVSTISAAGILANDRPQSLFIQSMPHVALSDTSSLNRWVTDSGAGMTAIMTGHKTNSAMVSAIPAASGDGVTPVKTLLEYAEQQGRSTGVVTNMKIWDATPAACYAHVGARKDKDEIFRQMLAPRFGDGVDILVGKGMADATASFAARGTTAQQAFAKAGYRFGEDPALLAQPGRAAILRDTDFAPLPAVEATVKQLARNPKGYFLMVEWDMHTDDPKAGLRHVIEMDDMIRRIKAVAGDDTLILFTADHSFALRMGGGERGKPLAAQYAAEAAKPGVTDATNKVISVQDGHTGEEVIVAASGPGAEAVHGFMPNTRLFGIMMTTLGLKPDA</sequence>
<dbReference type="InterPro" id="IPR001952">
    <property type="entry name" value="Alkaline_phosphatase"/>
</dbReference>
<reference evidence="4" key="1">
    <citation type="journal article" date="2019" name="Int. J. Syst. Evol. Microbiol.">
        <title>The Global Catalogue of Microorganisms (GCM) 10K type strain sequencing project: providing services to taxonomists for standard genome sequencing and annotation.</title>
        <authorList>
            <consortium name="The Broad Institute Genomics Platform"/>
            <consortium name="The Broad Institute Genome Sequencing Center for Infectious Disease"/>
            <person name="Wu L."/>
            <person name="Ma J."/>
        </authorList>
    </citation>
    <scope>NUCLEOTIDE SEQUENCE [LARGE SCALE GENOMIC DNA]</scope>
    <source>
        <strain evidence="4">CGMCC 1.12702</strain>
    </source>
</reference>
<dbReference type="SUPFAM" id="SSF53649">
    <property type="entry name" value="Alkaline phosphatase-like"/>
    <property type="match status" value="1"/>
</dbReference>